<feature type="compositionally biased region" description="Low complexity" evidence="1">
    <location>
        <begin position="72"/>
        <end position="98"/>
    </location>
</feature>
<sequence>MLSPGRGRITFMNLPPTQSSSSCSYTSSGGMGTHTDGSSDYSYYSYSGSYSYTASNVSRSASGTEMRDMPSTLTQPPTQGTATQAQPQQPQLQFQQPMLCPPPRVPSKPQQLTQAKPGEAPRPYHKAAESSASYTDSYSSYYYSYSDVTDDKESGDSLGKSSTQSSCTPRDNQRKENLVPEGPERVSGPYKEPKPIGSAPPPIQHMPVTTEQAPVPPQVLLSASQKPTGPPQPPYVPQLPLNTPMVVPTKPIFDAAAVVHGQGAAAMQPVKRQNTMPVQNRNPNNVVVDDSYSYSYSQSETLGSYSGSYTDDYYTEETGSYDYSYTETKPAPKEKESAPSRLAESLKQKIQRQGTLQKTGDDVNEPLTEGYSYSYSYSYSDESVQDPRSVNKPAVTEQLKPDDHEQGSLSIESIKSRKDDSFYGSQSYDYSYTGGTLGSKTESSKTHDPGTLSKSTYYTTGSLIDTTDGNHSLSDYMTYTGYSDEMYSSEEGITSSSESLDIPPPMKYRELVTLAAPCQKPHTFHSQPRSCVVPNSSTEDTVSTFLDHLAEIQTEFLLRTAPQMLQNGILGTSEVSSENDTLSDDIFSTVSTCSTVSATSTTLCLPLRHFTKKSVMFALRAVGVRSSSEQQEILRGVGSFLSRERTRILLDNHAHRCLTQRVMSMFTNYDKWHSGEVPLSIALEILAHCTLTQQSIGNIELSLVSQKGEEEIFLRVVQHPEKSAGSIPLSAIQDGRQRKIKANETVIRCGGEGWKYRNVAVCWNEESGDVFIGTSVVAKGVKNRNTATRVLRCIEALLYVCYVTLKVMLKCATHLGVLYVPLVTALLKQTVKGNENATSFLYETALKAVLCPRREVESLAIHRRLQERYLGEGKTAVLSETVASSNTMQDVPSNF</sequence>
<protein>
    <submittedName>
        <fullName evidence="2">Uncharacterized protein TCIL3000_7_1450</fullName>
    </submittedName>
</protein>
<feature type="compositionally biased region" description="Basic and acidic residues" evidence="1">
    <location>
        <begin position="171"/>
        <end position="184"/>
    </location>
</feature>
<dbReference type="EMBL" id="HE575320">
    <property type="protein sequence ID" value="CCC91338.1"/>
    <property type="molecule type" value="Genomic_DNA"/>
</dbReference>
<feature type="compositionally biased region" description="Pro residues" evidence="1">
    <location>
        <begin position="228"/>
        <end position="237"/>
    </location>
</feature>
<dbReference type="PROSITE" id="PS51257">
    <property type="entry name" value="PROKAR_LIPOPROTEIN"/>
    <property type="match status" value="1"/>
</dbReference>
<evidence type="ECO:0000256" key="1">
    <source>
        <dbReference type="SAM" id="MobiDB-lite"/>
    </source>
</evidence>
<organism evidence="2">
    <name type="scientific">Trypanosoma congolense (strain IL3000)</name>
    <dbReference type="NCBI Taxonomy" id="1068625"/>
    <lineage>
        <taxon>Eukaryota</taxon>
        <taxon>Discoba</taxon>
        <taxon>Euglenozoa</taxon>
        <taxon>Kinetoplastea</taxon>
        <taxon>Metakinetoplastina</taxon>
        <taxon>Trypanosomatida</taxon>
        <taxon>Trypanosomatidae</taxon>
        <taxon>Trypanosoma</taxon>
        <taxon>Nannomonas</taxon>
    </lineage>
</organism>
<feature type="compositionally biased region" description="Low complexity" evidence="1">
    <location>
        <begin position="17"/>
        <end position="28"/>
    </location>
</feature>
<feature type="region of interest" description="Disordered" evidence="1">
    <location>
        <begin position="147"/>
        <end position="237"/>
    </location>
</feature>
<feature type="region of interest" description="Disordered" evidence="1">
    <location>
        <begin position="1"/>
        <end position="40"/>
    </location>
</feature>
<gene>
    <name evidence="2" type="ORF">TCIL3000_7_1450</name>
</gene>
<accession>G0UPM7</accession>
<feature type="non-terminal residue" evidence="2">
    <location>
        <position position="895"/>
    </location>
</feature>
<feature type="compositionally biased region" description="Polar residues" evidence="1">
    <location>
        <begin position="159"/>
        <end position="170"/>
    </location>
</feature>
<evidence type="ECO:0000313" key="2">
    <source>
        <dbReference type="EMBL" id="CCC91338.1"/>
    </source>
</evidence>
<name>G0UPM7_TRYCI</name>
<feature type="region of interest" description="Disordered" evidence="1">
    <location>
        <begin position="324"/>
        <end position="413"/>
    </location>
</feature>
<reference evidence="2" key="1">
    <citation type="journal article" date="2012" name="Proc. Natl. Acad. Sci. U.S.A.">
        <title>Antigenic diversity is generated by distinct evolutionary mechanisms in African trypanosome species.</title>
        <authorList>
            <person name="Jackson A.P."/>
            <person name="Berry A."/>
            <person name="Aslett M."/>
            <person name="Allison H.C."/>
            <person name="Burton P."/>
            <person name="Vavrova-Anderson J."/>
            <person name="Brown R."/>
            <person name="Browne H."/>
            <person name="Corton N."/>
            <person name="Hauser H."/>
            <person name="Gamble J."/>
            <person name="Gilderthorp R."/>
            <person name="Marcello L."/>
            <person name="McQuillan J."/>
            <person name="Otto T.D."/>
            <person name="Quail M.A."/>
            <person name="Sanders M.J."/>
            <person name="van Tonder A."/>
            <person name="Ginger M.L."/>
            <person name="Field M.C."/>
            <person name="Barry J.D."/>
            <person name="Hertz-Fowler C."/>
            <person name="Berriman M."/>
        </authorList>
    </citation>
    <scope>NUCLEOTIDE SEQUENCE</scope>
    <source>
        <strain evidence="2">IL3000</strain>
    </source>
</reference>
<proteinExistence type="predicted"/>
<dbReference type="AlphaFoldDB" id="G0UPM7"/>
<feature type="compositionally biased region" description="Low complexity" evidence="1">
    <location>
        <begin position="371"/>
        <end position="380"/>
    </location>
</feature>
<feature type="region of interest" description="Disordered" evidence="1">
    <location>
        <begin position="434"/>
        <end position="457"/>
    </location>
</feature>
<dbReference type="VEuPathDB" id="TriTrypDB:TcIL3000_7_1450"/>
<feature type="region of interest" description="Disordered" evidence="1">
    <location>
        <begin position="55"/>
        <end position="134"/>
    </location>
</feature>